<feature type="transmembrane region" description="Helical" evidence="12">
    <location>
        <begin position="124"/>
        <end position="143"/>
    </location>
</feature>
<dbReference type="GO" id="GO:0005886">
    <property type="term" value="C:plasma membrane"/>
    <property type="evidence" value="ECO:0007669"/>
    <property type="project" value="UniProtKB-SubCell"/>
</dbReference>
<keyword evidence="13" id="KW-0732">Signal</keyword>
<keyword evidence="3" id="KW-1003">Cell membrane</keyword>
<dbReference type="EMBL" id="LGRX02034571">
    <property type="protein sequence ID" value="KAK3237481.1"/>
    <property type="molecule type" value="Genomic_DNA"/>
</dbReference>
<dbReference type="GO" id="GO:0015385">
    <property type="term" value="F:sodium:proton antiporter activity"/>
    <property type="evidence" value="ECO:0007669"/>
    <property type="project" value="InterPro"/>
</dbReference>
<feature type="transmembrane region" description="Helical" evidence="12">
    <location>
        <begin position="220"/>
        <end position="240"/>
    </location>
</feature>
<keyword evidence="7" id="KW-0406">Ion transport</keyword>
<feature type="transmembrane region" description="Helical" evidence="12">
    <location>
        <begin position="98"/>
        <end position="118"/>
    </location>
</feature>
<evidence type="ECO:0000256" key="3">
    <source>
        <dbReference type="ARBA" id="ARBA00022475"/>
    </source>
</evidence>
<organism evidence="15 16">
    <name type="scientific">Cymbomonas tetramitiformis</name>
    <dbReference type="NCBI Taxonomy" id="36881"/>
    <lineage>
        <taxon>Eukaryota</taxon>
        <taxon>Viridiplantae</taxon>
        <taxon>Chlorophyta</taxon>
        <taxon>Pyramimonadophyceae</taxon>
        <taxon>Pyramimonadales</taxon>
        <taxon>Pyramimonadaceae</taxon>
        <taxon>Cymbomonas</taxon>
    </lineage>
</organism>
<comment type="catalytic activity">
    <reaction evidence="11">
        <text>K(+)(in) + H(+)(out) = K(+)(out) + H(+)(in)</text>
        <dbReference type="Rhea" id="RHEA:29467"/>
        <dbReference type="ChEBI" id="CHEBI:15378"/>
        <dbReference type="ChEBI" id="CHEBI:29103"/>
    </reaction>
</comment>
<sequence>MLLLSVIVSLPILGEVSESSTGLVNLFNMEKHSIRLHADSSFASSRRLHTAGVGEEISHQQTSRDALIPMVLGLLAIAMLSIVTYATRSDKYIPESSCALLVGVVAGAILKSLDHSYYAPIFKFNSSIFFLGMLPPLMFWGGFKVDKTAFFSEICTILVYAIIGVSLTIAFVGPLLFVSSVGGYTLYESLMYASLISATDPVCALAILEKQGIEPRLFTILFGEALLNDAIALVFYNLFVEFIEQGYSMQKICAMIGLGVLNSWGACMLGIFIALLGTVLMKFTTCAGYPPLQVLIVLVVCEMSFFIADALYMSGIISSFCAGIFIAMYARPNFTFQGHQLTDNFFDILIRILELATFFVLGTTLVFNGFHWNMPLCLTIFGLCFAGRIIVIVGLSVPINVGLHAQAARVSFKEQIMFCWVGIRGAIAFSAVNDLPMEAQKKDDLIGATEFMLLAGIFVFGTSTFPMMKYLHIRCGLKGGEAGEYPQIEHPRWKILLRTHIHQNVLCQKLLKAYPPEQLQEGDFALV</sequence>
<feature type="transmembrane region" description="Helical" evidence="12">
    <location>
        <begin position="378"/>
        <end position="403"/>
    </location>
</feature>
<accession>A0AAE0BJ08</accession>
<dbReference type="GO" id="GO:0051453">
    <property type="term" value="P:regulation of intracellular pH"/>
    <property type="evidence" value="ECO:0007669"/>
    <property type="project" value="TreeGrafter"/>
</dbReference>
<dbReference type="PANTHER" id="PTHR10110">
    <property type="entry name" value="SODIUM/HYDROGEN EXCHANGER"/>
    <property type="match status" value="1"/>
</dbReference>
<evidence type="ECO:0000256" key="13">
    <source>
        <dbReference type="SAM" id="SignalP"/>
    </source>
</evidence>
<name>A0AAE0BJ08_9CHLO</name>
<evidence type="ECO:0000256" key="10">
    <source>
        <dbReference type="ARBA" id="ARBA00047524"/>
    </source>
</evidence>
<dbReference type="InterPro" id="IPR018422">
    <property type="entry name" value="Cation/H_exchanger_CPA1"/>
</dbReference>
<protein>
    <recommendedName>
        <fullName evidence="14">Cation/H+ exchanger transmembrane domain-containing protein</fullName>
    </recommendedName>
</protein>
<comment type="caution">
    <text evidence="15">The sequence shown here is derived from an EMBL/GenBank/DDBJ whole genome shotgun (WGS) entry which is preliminary data.</text>
</comment>
<keyword evidence="16" id="KW-1185">Reference proteome</keyword>
<evidence type="ECO:0000256" key="2">
    <source>
        <dbReference type="ARBA" id="ARBA00022448"/>
    </source>
</evidence>
<evidence type="ECO:0000256" key="9">
    <source>
        <dbReference type="ARBA" id="ARBA00023201"/>
    </source>
</evidence>
<keyword evidence="5 12" id="KW-1133">Transmembrane helix</keyword>
<dbReference type="Proteomes" id="UP001190700">
    <property type="component" value="Unassembled WGS sequence"/>
</dbReference>
<dbReference type="InterPro" id="IPR006153">
    <property type="entry name" value="Cation/H_exchanger_TM"/>
</dbReference>
<dbReference type="InterPro" id="IPR004709">
    <property type="entry name" value="NaH_exchanger"/>
</dbReference>
<keyword evidence="8 12" id="KW-0472">Membrane</keyword>
<feature type="domain" description="Cation/H+ exchanger transmembrane" evidence="14">
    <location>
        <begin position="78"/>
        <end position="469"/>
    </location>
</feature>
<reference evidence="15 16" key="1">
    <citation type="journal article" date="2015" name="Genome Biol. Evol.">
        <title>Comparative Genomics of a Bacterivorous Green Alga Reveals Evolutionary Causalities and Consequences of Phago-Mixotrophic Mode of Nutrition.</title>
        <authorList>
            <person name="Burns J.A."/>
            <person name="Paasch A."/>
            <person name="Narechania A."/>
            <person name="Kim E."/>
        </authorList>
    </citation>
    <scope>NUCLEOTIDE SEQUENCE [LARGE SCALE GENOMIC DNA]</scope>
    <source>
        <strain evidence="15 16">PLY_AMNH</strain>
    </source>
</reference>
<evidence type="ECO:0000256" key="8">
    <source>
        <dbReference type="ARBA" id="ARBA00023136"/>
    </source>
</evidence>
<feature type="transmembrane region" description="Helical" evidence="12">
    <location>
        <begin position="288"/>
        <end position="307"/>
    </location>
</feature>
<dbReference type="Pfam" id="PF00999">
    <property type="entry name" value="Na_H_Exchanger"/>
    <property type="match status" value="1"/>
</dbReference>
<dbReference type="Gene3D" id="6.10.140.1330">
    <property type="match status" value="1"/>
</dbReference>
<feature type="transmembrane region" description="Helical" evidence="12">
    <location>
        <begin position="66"/>
        <end position="86"/>
    </location>
</feature>
<feature type="transmembrane region" description="Helical" evidence="12">
    <location>
        <begin position="313"/>
        <end position="331"/>
    </location>
</feature>
<dbReference type="GO" id="GO:0098719">
    <property type="term" value="P:sodium ion import across plasma membrane"/>
    <property type="evidence" value="ECO:0007669"/>
    <property type="project" value="TreeGrafter"/>
</dbReference>
<keyword evidence="2" id="KW-0813">Transport</keyword>
<evidence type="ECO:0000256" key="6">
    <source>
        <dbReference type="ARBA" id="ARBA00023053"/>
    </source>
</evidence>
<feature type="transmembrane region" description="Helical" evidence="12">
    <location>
        <begin position="252"/>
        <end position="276"/>
    </location>
</feature>
<feature type="transmembrane region" description="Helical" evidence="12">
    <location>
        <begin position="415"/>
        <end position="433"/>
    </location>
</feature>
<keyword evidence="4 12" id="KW-0812">Transmembrane</keyword>
<keyword evidence="9" id="KW-0739">Sodium transport</keyword>
<dbReference type="GO" id="GO:0015386">
    <property type="term" value="F:potassium:proton antiporter activity"/>
    <property type="evidence" value="ECO:0007669"/>
    <property type="project" value="TreeGrafter"/>
</dbReference>
<feature type="signal peptide" evidence="13">
    <location>
        <begin position="1"/>
        <end position="18"/>
    </location>
</feature>
<keyword evidence="6" id="KW-0915">Sodium</keyword>
<dbReference type="PANTHER" id="PTHR10110:SF86">
    <property type="entry name" value="SODIUM_HYDROGEN EXCHANGER 7"/>
    <property type="match status" value="1"/>
</dbReference>
<feature type="transmembrane region" description="Helical" evidence="12">
    <location>
        <begin position="155"/>
        <end position="177"/>
    </location>
</feature>
<evidence type="ECO:0000313" key="16">
    <source>
        <dbReference type="Proteomes" id="UP001190700"/>
    </source>
</evidence>
<comment type="subcellular location">
    <subcellularLocation>
        <location evidence="1">Cell membrane</location>
        <topology evidence="1">Multi-pass membrane protein</topology>
    </subcellularLocation>
</comment>
<evidence type="ECO:0000256" key="1">
    <source>
        <dbReference type="ARBA" id="ARBA00004651"/>
    </source>
</evidence>
<feature type="chain" id="PRO_5042245308" description="Cation/H+ exchanger transmembrane domain-containing protein" evidence="13">
    <location>
        <begin position="19"/>
        <end position="527"/>
    </location>
</feature>
<evidence type="ECO:0000256" key="7">
    <source>
        <dbReference type="ARBA" id="ARBA00023065"/>
    </source>
</evidence>
<feature type="transmembrane region" description="Helical" evidence="12">
    <location>
        <begin position="445"/>
        <end position="468"/>
    </location>
</feature>
<dbReference type="PRINTS" id="PR01084">
    <property type="entry name" value="NAHEXCHNGR"/>
</dbReference>
<evidence type="ECO:0000256" key="5">
    <source>
        <dbReference type="ARBA" id="ARBA00022989"/>
    </source>
</evidence>
<evidence type="ECO:0000313" key="15">
    <source>
        <dbReference type="EMBL" id="KAK3237481.1"/>
    </source>
</evidence>
<evidence type="ECO:0000256" key="4">
    <source>
        <dbReference type="ARBA" id="ARBA00022692"/>
    </source>
</evidence>
<evidence type="ECO:0000256" key="11">
    <source>
        <dbReference type="ARBA" id="ARBA00047912"/>
    </source>
</evidence>
<gene>
    <name evidence="15" type="ORF">CYMTET_52445</name>
</gene>
<dbReference type="AlphaFoldDB" id="A0AAE0BJ08"/>
<evidence type="ECO:0000259" key="14">
    <source>
        <dbReference type="Pfam" id="PF00999"/>
    </source>
</evidence>
<evidence type="ECO:0000256" key="12">
    <source>
        <dbReference type="SAM" id="Phobius"/>
    </source>
</evidence>
<proteinExistence type="predicted"/>
<comment type="catalytic activity">
    <reaction evidence="10">
        <text>Na(+)(in) + H(+)(out) = Na(+)(out) + H(+)(in)</text>
        <dbReference type="Rhea" id="RHEA:29419"/>
        <dbReference type="ChEBI" id="CHEBI:15378"/>
        <dbReference type="ChEBI" id="CHEBI:29101"/>
    </reaction>
</comment>
<feature type="transmembrane region" description="Helical" evidence="12">
    <location>
        <begin position="352"/>
        <end position="372"/>
    </location>
</feature>